<organism evidence="4 5">
    <name type="scientific">Candidatus Nealsonbacteria bacterium CG_4_10_14_0_8_um_filter_37_14</name>
    <dbReference type="NCBI Taxonomy" id="1974684"/>
    <lineage>
        <taxon>Bacteria</taxon>
        <taxon>Candidatus Nealsoniibacteriota</taxon>
    </lineage>
</organism>
<dbReference type="PRINTS" id="PR00502">
    <property type="entry name" value="NUDIXFAMILY"/>
</dbReference>
<evidence type="ECO:0000313" key="4">
    <source>
        <dbReference type="EMBL" id="PIY88476.1"/>
    </source>
</evidence>
<dbReference type="InterPro" id="IPR020084">
    <property type="entry name" value="NUDIX_hydrolase_CS"/>
</dbReference>
<keyword evidence="1 2" id="KW-0378">Hydrolase</keyword>
<dbReference type="PROSITE" id="PS00893">
    <property type="entry name" value="NUDIX_BOX"/>
    <property type="match status" value="1"/>
</dbReference>
<comment type="similarity">
    <text evidence="2">Belongs to the Nudix hydrolase family.</text>
</comment>
<dbReference type="Pfam" id="PF00293">
    <property type="entry name" value="NUDIX"/>
    <property type="match status" value="1"/>
</dbReference>
<dbReference type="InterPro" id="IPR020476">
    <property type="entry name" value="Nudix_hydrolase"/>
</dbReference>
<feature type="domain" description="Nudix hydrolase" evidence="3">
    <location>
        <begin position="18"/>
        <end position="148"/>
    </location>
</feature>
<dbReference type="PANTHER" id="PTHR43736">
    <property type="entry name" value="ADP-RIBOSE PYROPHOSPHATASE"/>
    <property type="match status" value="1"/>
</dbReference>
<dbReference type="Proteomes" id="UP000230767">
    <property type="component" value="Unassembled WGS sequence"/>
</dbReference>
<dbReference type="SUPFAM" id="SSF55811">
    <property type="entry name" value="Nudix"/>
    <property type="match status" value="1"/>
</dbReference>
<name>A0A2M7R5C6_9BACT</name>
<dbReference type="EMBL" id="PFLW01000088">
    <property type="protein sequence ID" value="PIY88476.1"/>
    <property type="molecule type" value="Genomic_DNA"/>
</dbReference>
<comment type="caution">
    <text evidence="4">The sequence shown here is derived from an EMBL/GenBank/DDBJ whole genome shotgun (WGS) entry which is preliminary data.</text>
</comment>
<evidence type="ECO:0000256" key="1">
    <source>
        <dbReference type="ARBA" id="ARBA00022801"/>
    </source>
</evidence>
<dbReference type="InterPro" id="IPR000086">
    <property type="entry name" value="NUDIX_hydrolase_dom"/>
</dbReference>
<sequence length="159" mass="19253">MAKAKKILYWMENQYRNELEICVRAVIRKRGKILVCWHKLKKYYFFPGGHLDFGETAESALIRELKEELDIRIKKVSFIGIVENIYRDKDDEDKHHEINLVFDVIAEKVKDKSKEDHIEFIFFDKKDFQKEKVLPLSLQRNIIKWFKDKKTFWASQKEI</sequence>
<evidence type="ECO:0000313" key="5">
    <source>
        <dbReference type="Proteomes" id="UP000230767"/>
    </source>
</evidence>
<dbReference type="Gene3D" id="3.90.79.10">
    <property type="entry name" value="Nucleoside Triphosphate Pyrophosphohydrolase"/>
    <property type="match status" value="1"/>
</dbReference>
<dbReference type="InterPro" id="IPR015797">
    <property type="entry name" value="NUDIX_hydrolase-like_dom_sf"/>
</dbReference>
<dbReference type="AlphaFoldDB" id="A0A2M7R5C6"/>
<protein>
    <submittedName>
        <fullName evidence="4">ADP-ribose pyrophosphatase</fullName>
    </submittedName>
</protein>
<evidence type="ECO:0000256" key="2">
    <source>
        <dbReference type="RuleBase" id="RU003476"/>
    </source>
</evidence>
<reference evidence="5" key="1">
    <citation type="submission" date="2017-09" db="EMBL/GenBank/DDBJ databases">
        <title>Depth-based differentiation of microbial function through sediment-hosted aquifers and enrichment of novel symbionts in the deep terrestrial subsurface.</title>
        <authorList>
            <person name="Probst A.J."/>
            <person name="Ladd B."/>
            <person name="Jarett J.K."/>
            <person name="Geller-Mcgrath D.E."/>
            <person name="Sieber C.M.K."/>
            <person name="Emerson J.B."/>
            <person name="Anantharaman K."/>
            <person name="Thomas B.C."/>
            <person name="Malmstrom R."/>
            <person name="Stieglmeier M."/>
            <person name="Klingl A."/>
            <person name="Woyke T."/>
            <person name="Ryan C.M."/>
            <person name="Banfield J.F."/>
        </authorList>
    </citation>
    <scope>NUCLEOTIDE SEQUENCE [LARGE SCALE GENOMIC DNA]</scope>
</reference>
<dbReference type="GO" id="GO:0016787">
    <property type="term" value="F:hydrolase activity"/>
    <property type="evidence" value="ECO:0007669"/>
    <property type="project" value="UniProtKB-KW"/>
</dbReference>
<dbReference type="PROSITE" id="PS51462">
    <property type="entry name" value="NUDIX"/>
    <property type="match status" value="1"/>
</dbReference>
<evidence type="ECO:0000259" key="3">
    <source>
        <dbReference type="PROSITE" id="PS51462"/>
    </source>
</evidence>
<dbReference type="PANTHER" id="PTHR43736:SF1">
    <property type="entry name" value="DIHYDRONEOPTERIN TRIPHOSPHATE DIPHOSPHATASE"/>
    <property type="match status" value="1"/>
</dbReference>
<proteinExistence type="inferred from homology"/>
<accession>A0A2M7R5C6</accession>
<gene>
    <name evidence="4" type="ORF">COY73_03750</name>
</gene>